<keyword evidence="1" id="KW-0812">Transmembrane</keyword>
<organism evidence="2 3">
    <name type="scientific">Lingula anatina</name>
    <name type="common">Brachiopod</name>
    <name type="synonym">Lingula unguis</name>
    <dbReference type="NCBI Taxonomy" id="7574"/>
    <lineage>
        <taxon>Eukaryota</taxon>
        <taxon>Metazoa</taxon>
        <taxon>Spiralia</taxon>
        <taxon>Lophotrochozoa</taxon>
        <taxon>Brachiopoda</taxon>
        <taxon>Linguliformea</taxon>
        <taxon>Lingulata</taxon>
        <taxon>Lingulida</taxon>
        <taxon>Linguloidea</taxon>
        <taxon>Lingulidae</taxon>
        <taxon>Lingula</taxon>
    </lineage>
</organism>
<dbReference type="SUPFAM" id="SSF103473">
    <property type="entry name" value="MFS general substrate transporter"/>
    <property type="match status" value="1"/>
</dbReference>
<evidence type="ECO:0000313" key="3">
    <source>
        <dbReference type="RefSeq" id="XP_013410045.1"/>
    </source>
</evidence>
<dbReference type="AlphaFoldDB" id="A0A1S3JI03"/>
<accession>A0A1S3JI03</accession>
<evidence type="ECO:0000256" key="1">
    <source>
        <dbReference type="SAM" id="Phobius"/>
    </source>
</evidence>
<keyword evidence="1" id="KW-0472">Membrane</keyword>
<evidence type="ECO:0000313" key="2">
    <source>
        <dbReference type="Proteomes" id="UP000085678"/>
    </source>
</evidence>
<dbReference type="InterPro" id="IPR036259">
    <property type="entry name" value="MFS_trans_sf"/>
</dbReference>
<dbReference type="Gene3D" id="1.20.1250.20">
    <property type="entry name" value="MFS general substrate transporter like domains"/>
    <property type="match status" value="1"/>
</dbReference>
<proteinExistence type="predicted"/>
<dbReference type="RefSeq" id="XP_013410045.1">
    <property type="nucleotide sequence ID" value="XM_013554591.1"/>
</dbReference>
<name>A0A1S3JI03_LINAN</name>
<dbReference type="KEGG" id="lak:106173455"/>
<dbReference type="Proteomes" id="UP000085678">
    <property type="component" value="Unplaced"/>
</dbReference>
<keyword evidence="1" id="KW-1133">Transmembrane helix</keyword>
<gene>
    <name evidence="3" type="primary">LOC106173455</name>
</gene>
<protein>
    <submittedName>
        <fullName evidence="3">Uncharacterized protein LOC106173455 isoform X1</fullName>
    </submittedName>
</protein>
<dbReference type="GeneID" id="106173455"/>
<reference evidence="3" key="1">
    <citation type="submission" date="2025-08" db="UniProtKB">
        <authorList>
            <consortium name="RefSeq"/>
        </authorList>
    </citation>
    <scope>IDENTIFICATION</scope>
    <source>
        <tissue evidence="3">Gonads</tissue>
    </source>
</reference>
<feature type="transmembrane region" description="Helical" evidence="1">
    <location>
        <begin position="90"/>
        <end position="114"/>
    </location>
</feature>
<dbReference type="InParanoid" id="A0A1S3JI03"/>
<feature type="transmembrane region" description="Helical" evidence="1">
    <location>
        <begin position="27"/>
        <end position="46"/>
    </location>
</feature>
<sequence length="133" mass="14490">MVANSVAATVLSVNNIIAAYSTSLTASYVYCAITGFVLGPYLAGYYPVNNEIMDGENIDTLFMTMRFSKGVGGTVGPYLAGYIRGVTGSYYAVFLSMASCFGVFVFAVSLLIFIRKWRGLKSLKRMKDIHAFN</sequence>
<keyword evidence="2" id="KW-1185">Reference proteome</keyword>